<dbReference type="GO" id="GO:0000160">
    <property type="term" value="P:phosphorelay signal transduction system"/>
    <property type="evidence" value="ECO:0007669"/>
    <property type="project" value="InterPro"/>
</dbReference>
<dbReference type="SUPFAM" id="SSF47226">
    <property type="entry name" value="Histidine-containing phosphotransfer domain, HPT domain"/>
    <property type="match status" value="1"/>
</dbReference>
<sequence>MDTVKQILNPMQSTQKGLTDFTYLLTLADGDPDFLKEMMGLFLKRVPGNLDELQLATEYSEWEEVYKLTHSLKSSVNFMGIYSIKELVLEVEHMAQERRECEKIPGMVNRIVTVCKQVVEEIRLKKHQLELGELRKEKQVRLNKEETNV</sequence>
<dbReference type="Pfam" id="PF01627">
    <property type="entry name" value="Hpt"/>
    <property type="match status" value="1"/>
</dbReference>
<proteinExistence type="predicted"/>
<keyword evidence="1" id="KW-0597">Phosphoprotein</keyword>
<dbReference type="Proteomes" id="UP001403385">
    <property type="component" value="Unassembled WGS sequence"/>
</dbReference>
<dbReference type="GO" id="GO:0004672">
    <property type="term" value="F:protein kinase activity"/>
    <property type="evidence" value="ECO:0007669"/>
    <property type="project" value="UniProtKB-ARBA"/>
</dbReference>
<dbReference type="EMBL" id="JBDKWZ010000020">
    <property type="protein sequence ID" value="MEN7551223.1"/>
    <property type="molecule type" value="Genomic_DNA"/>
</dbReference>
<dbReference type="PROSITE" id="PS50894">
    <property type="entry name" value="HPT"/>
    <property type="match status" value="1"/>
</dbReference>
<reference evidence="3 4" key="1">
    <citation type="submission" date="2024-04" db="EMBL/GenBank/DDBJ databases">
        <title>Novel genus in family Flammeovirgaceae.</title>
        <authorList>
            <person name="Nguyen T.H."/>
            <person name="Vuong T.Q."/>
            <person name="Le H."/>
            <person name="Kim S.-G."/>
        </authorList>
    </citation>
    <scope>NUCLEOTIDE SEQUENCE [LARGE SCALE GENOMIC DNA]</scope>
    <source>
        <strain evidence="3 4">JCM 23209</strain>
    </source>
</reference>
<dbReference type="RefSeq" id="WP_346824003.1">
    <property type="nucleotide sequence ID" value="NZ_JBDKWZ010000020.1"/>
</dbReference>
<evidence type="ECO:0000259" key="2">
    <source>
        <dbReference type="PROSITE" id="PS50894"/>
    </source>
</evidence>
<organism evidence="3 4">
    <name type="scientific">Rapidithrix thailandica</name>
    <dbReference type="NCBI Taxonomy" id="413964"/>
    <lineage>
        <taxon>Bacteria</taxon>
        <taxon>Pseudomonadati</taxon>
        <taxon>Bacteroidota</taxon>
        <taxon>Cytophagia</taxon>
        <taxon>Cytophagales</taxon>
        <taxon>Flammeovirgaceae</taxon>
        <taxon>Rapidithrix</taxon>
    </lineage>
</organism>
<dbReference type="Gene3D" id="1.20.120.160">
    <property type="entry name" value="HPT domain"/>
    <property type="match status" value="1"/>
</dbReference>
<protein>
    <submittedName>
        <fullName evidence="3">Hpt domain-containing protein</fullName>
    </submittedName>
</protein>
<feature type="domain" description="HPt" evidence="2">
    <location>
        <begin position="31"/>
        <end position="125"/>
    </location>
</feature>
<gene>
    <name evidence="3" type="ORF">AAG747_25115</name>
</gene>
<evidence type="ECO:0000313" key="3">
    <source>
        <dbReference type="EMBL" id="MEN7551223.1"/>
    </source>
</evidence>
<accession>A0AAW9SIZ3</accession>
<feature type="modified residue" description="Phosphohistidine" evidence="1">
    <location>
        <position position="70"/>
    </location>
</feature>
<dbReference type="AlphaFoldDB" id="A0AAW9SIZ3"/>
<evidence type="ECO:0000256" key="1">
    <source>
        <dbReference type="PROSITE-ProRule" id="PRU00110"/>
    </source>
</evidence>
<dbReference type="InterPro" id="IPR036641">
    <property type="entry name" value="HPT_dom_sf"/>
</dbReference>
<evidence type="ECO:0000313" key="4">
    <source>
        <dbReference type="Proteomes" id="UP001403385"/>
    </source>
</evidence>
<keyword evidence="4" id="KW-1185">Reference proteome</keyword>
<dbReference type="InterPro" id="IPR008207">
    <property type="entry name" value="Sig_transdc_His_kin_Hpt_dom"/>
</dbReference>
<comment type="caution">
    <text evidence="3">The sequence shown here is derived from an EMBL/GenBank/DDBJ whole genome shotgun (WGS) entry which is preliminary data.</text>
</comment>
<name>A0AAW9SIZ3_9BACT</name>